<dbReference type="EMBL" id="JABBGJ010000017">
    <property type="protein sequence ID" value="NML99648.1"/>
    <property type="molecule type" value="Genomic_DNA"/>
</dbReference>
<evidence type="ECO:0000313" key="2">
    <source>
        <dbReference type="Proteomes" id="UP000544134"/>
    </source>
</evidence>
<organism evidence="1 2">
    <name type="scientific">Paraburkholderia polaris</name>
    <dbReference type="NCBI Taxonomy" id="2728848"/>
    <lineage>
        <taxon>Bacteria</taxon>
        <taxon>Pseudomonadati</taxon>
        <taxon>Pseudomonadota</taxon>
        <taxon>Betaproteobacteria</taxon>
        <taxon>Burkholderiales</taxon>
        <taxon>Burkholderiaceae</taxon>
        <taxon>Paraburkholderia</taxon>
    </lineage>
</organism>
<keyword evidence="2" id="KW-1185">Reference proteome</keyword>
<reference evidence="1 2" key="1">
    <citation type="submission" date="2020-04" db="EMBL/GenBank/DDBJ databases">
        <title>Paraburkholderia sp. RP-4-7 isolated from soil.</title>
        <authorList>
            <person name="Dahal R.H."/>
        </authorList>
    </citation>
    <scope>NUCLEOTIDE SEQUENCE [LARGE SCALE GENOMIC DNA]</scope>
    <source>
        <strain evidence="1 2">RP-4-7</strain>
    </source>
</reference>
<comment type="caution">
    <text evidence="1">The sequence shown here is derived from an EMBL/GenBank/DDBJ whole genome shotgun (WGS) entry which is preliminary data.</text>
</comment>
<dbReference type="RefSeq" id="WP_169486622.1">
    <property type="nucleotide sequence ID" value="NZ_JABBGJ010000017.1"/>
</dbReference>
<name>A0A848IHE6_9BURK</name>
<dbReference type="AlphaFoldDB" id="A0A848IHE6"/>
<proteinExistence type="predicted"/>
<dbReference type="Proteomes" id="UP000544134">
    <property type="component" value="Unassembled WGS sequence"/>
</dbReference>
<accession>A0A848IHE6</accession>
<gene>
    <name evidence="1" type="ORF">HHL24_17110</name>
</gene>
<sequence length="103" mass="11457">MPEVREASTVDVQARIRHLEQKRGDLWSIAGGSKSAANIYRAFLDGRRSPSDASLAMAAFEGFDLMDRYRHLLAEKLTRAAIAKAQAKCLTDEIRRLRVGDAP</sequence>
<evidence type="ECO:0000313" key="1">
    <source>
        <dbReference type="EMBL" id="NML99648.1"/>
    </source>
</evidence>
<protein>
    <submittedName>
        <fullName evidence="1">Uncharacterized protein</fullName>
    </submittedName>
</protein>